<evidence type="ECO:0000313" key="2">
    <source>
        <dbReference type="EMBL" id="KAL0186699.1"/>
    </source>
</evidence>
<feature type="non-terminal residue" evidence="2">
    <location>
        <position position="50"/>
    </location>
</feature>
<proteinExistence type="predicted"/>
<evidence type="ECO:0008006" key="4">
    <source>
        <dbReference type="Google" id="ProtNLM"/>
    </source>
</evidence>
<name>A0ABD0QKE1_CIRMR</name>
<dbReference type="Proteomes" id="UP001529510">
    <property type="component" value="Unassembled WGS sequence"/>
</dbReference>
<keyword evidence="3" id="KW-1185">Reference proteome</keyword>
<reference evidence="2 3" key="1">
    <citation type="submission" date="2024-05" db="EMBL/GenBank/DDBJ databases">
        <title>Genome sequencing and assembly of Indian major carp, Cirrhinus mrigala (Hamilton, 1822).</title>
        <authorList>
            <person name="Mohindra V."/>
            <person name="Chowdhury L.M."/>
            <person name="Lal K."/>
            <person name="Jena J.K."/>
        </authorList>
    </citation>
    <scope>NUCLEOTIDE SEQUENCE [LARGE SCALE GENOMIC DNA]</scope>
    <source>
        <strain evidence="2">CM1030</strain>
        <tissue evidence="2">Blood</tissue>
    </source>
</reference>
<gene>
    <name evidence="2" type="ORF">M9458_018369</name>
</gene>
<feature type="compositionally biased region" description="Polar residues" evidence="1">
    <location>
        <begin position="9"/>
        <end position="29"/>
    </location>
</feature>
<comment type="caution">
    <text evidence="2">The sequence shown here is derived from an EMBL/GenBank/DDBJ whole genome shotgun (WGS) entry which is preliminary data.</text>
</comment>
<accession>A0ABD0QKE1</accession>
<sequence>LQAGKLDILSSSQLTGGDSPGSPTKPLTLSQLLNGLTAPSGKGTVRILKK</sequence>
<feature type="non-terminal residue" evidence="2">
    <location>
        <position position="1"/>
    </location>
</feature>
<evidence type="ECO:0000313" key="3">
    <source>
        <dbReference type="Proteomes" id="UP001529510"/>
    </source>
</evidence>
<dbReference type="EMBL" id="JAMKFB020000008">
    <property type="protein sequence ID" value="KAL0186699.1"/>
    <property type="molecule type" value="Genomic_DNA"/>
</dbReference>
<evidence type="ECO:0000256" key="1">
    <source>
        <dbReference type="SAM" id="MobiDB-lite"/>
    </source>
</evidence>
<feature type="region of interest" description="Disordered" evidence="1">
    <location>
        <begin position="1"/>
        <end position="29"/>
    </location>
</feature>
<protein>
    <recommendedName>
        <fullName evidence="4">Mixed-lineage leukemia-like protein</fullName>
    </recommendedName>
</protein>
<organism evidence="2 3">
    <name type="scientific">Cirrhinus mrigala</name>
    <name type="common">Mrigala</name>
    <dbReference type="NCBI Taxonomy" id="683832"/>
    <lineage>
        <taxon>Eukaryota</taxon>
        <taxon>Metazoa</taxon>
        <taxon>Chordata</taxon>
        <taxon>Craniata</taxon>
        <taxon>Vertebrata</taxon>
        <taxon>Euteleostomi</taxon>
        <taxon>Actinopterygii</taxon>
        <taxon>Neopterygii</taxon>
        <taxon>Teleostei</taxon>
        <taxon>Ostariophysi</taxon>
        <taxon>Cypriniformes</taxon>
        <taxon>Cyprinidae</taxon>
        <taxon>Labeoninae</taxon>
        <taxon>Labeonini</taxon>
        <taxon>Cirrhinus</taxon>
    </lineage>
</organism>
<dbReference type="AlphaFoldDB" id="A0ABD0QKE1"/>